<accession>A0A369BW05</accession>
<dbReference type="PRINTS" id="PR00035">
    <property type="entry name" value="HTHGNTR"/>
</dbReference>
<evidence type="ECO:0000256" key="7">
    <source>
        <dbReference type="ARBA" id="ARBA00023163"/>
    </source>
</evidence>
<evidence type="ECO:0000259" key="8">
    <source>
        <dbReference type="PROSITE" id="PS50949"/>
    </source>
</evidence>
<dbReference type="Pfam" id="PF00155">
    <property type="entry name" value="Aminotran_1_2"/>
    <property type="match status" value="1"/>
</dbReference>
<dbReference type="GO" id="GO:0030170">
    <property type="term" value="F:pyridoxal phosphate binding"/>
    <property type="evidence" value="ECO:0007669"/>
    <property type="project" value="InterPro"/>
</dbReference>
<comment type="caution">
    <text evidence="9">The sequence shown here is derived from an EMBL/GenBank/DDBJ whole genome shotgun (WGS) entry which is preliminary data.</text>
</comment>
<dbReference type="SUPFAM" id="SSF53383">
    <property type="entry name" value="PLP-dependent transferases"/>
    <property type="match status" value="1"/>
</dbReference>
<dbReference type="GO" id="GO:0003677">
    <property type="term" value="F:DNA binding"/>
    <property type="evidence" value="ECO:0007669"/>
    <property type="project" value="UniProtKB-KW"/>
</dbReference>
<feature type="domain" description="HTH gntR-type" evidence="8">
    <location>
        <begin position="12"/>
        <end position="80"/>
    </location>
</feature>
<dbReference type="GO" id="GO:0008483">
    <property type="term" value="F:transaminase activity"/>
    <property type="evidence" value="ECO:0007669"/>
    <property type="project" value="UniProtKB-KW"/>
</dbReference>
<keyword evidence="3" id="KW-0808">Transferase</keyword>
<keyword evidence="6 9" id="KW-0238">DNA-binding</keyword>
<evidence type="ECO:0000256" key="3">
    <source>
        <dbReference type="ARBA" id="ARBA00022576"/>
    </source>
</evidence>
<dbReference type="InterPro" id="IPR004839">
    <property type="entry name" value="Aminotransferase_I/II_large"/>
</dbReference>
<dbReference type="SMART" id="SM00345">
    <property type="entry name" value="HTH_GNTR"/>
    <property type="match status" value="1"/>
</dbReference>
<dbReference type="CDD" id="cd00609">
    <property type="entry name" value="AAT_like"/>
    <property type="match status" value="1"/>
</dbReference>
<evidence type="ECO:0000256" key="4">
    <source>
        <dbReference type="ARBA" id="ARBA00022898"/>
    </source>
</evidence>
<dbReference type="RefSeq" id="WP_114495658.1">
    <property type="nucleotide sequence ID" value="NZ_QPJW01000001.1"/>
</dbReference>
<dbReference type="InterPro" id="IPR000524">
    <property type="entry name" value="Tscrpt_reg_HTH_GntR"/>
</dbReference>
<dbReference type="Pfam" id="PF00392">
    <property type="entry name" value="GntR"/>
    <property type="match status" value="1"/>
</dbReference>
<comment type="similarity">
    <text evidence="2">In the C-terminal section; belongs to the class-I pyridoxal-phosphate-dependent aminotransferase family.</text>
</comment>
<dbReference type="InterPro" id="IPR015421">
    <property type="entry name" value="PyrdxlP-dep_Trfase_major"/>
</dbReference>
<keyword evidence="10" id="KW-1185">Reference proteome</keyword>
<dbReference type="InterPro" id="IPR015422">
    <property type="entry name" value="PyrdxlP-dep_Trfase_small"/>
</dbReference>
<dbReference type="InterPro" id="IPR051446">
    <property type="entry name" value="HTH_trans_reg/aminotransferase"/>
</dbReference>
<dbReference type="SUPFAM" id="SSF46785">
    <property type="entry name" value="Winged helix' DNA-binding domain"/>
    <property type="match status" value="1"/>
</dbReference>
<name>A0A369BW05_9BACL</name>
<dbReference type="OrthoDB" id="9802601at2"/>
<dbReference type="PANTHER" id="PTHR46577:SF1">
    <property type="entry name" value="HTH-TYPE TRANSCRIPTIONAL REGULATORY PROTEIN GABR"/>
    <property type="match status" value="1"/>
</dbReference>
<protein>
    <submittedName>
        <fullName evidence="9">DNA-binding transcriptional MocR family regulator</fullName>
    </submittedName>
</protein>
<dbReference type="AlphaFoldDB" id="A0A369BW05"/>
<keyword evidence="3" id="KW-0032">Aminotransferase</keyword>
<comment type="cofactor">
    <cofactor evidence="1">
        <name>pyridoxal 5'-phosphate</name>
        <dbReference type="ChEBI" id="CHEBI:597326"/>
    </cofactor>
</comment>
<evidence type="ECO:0000256" key="5">
    <source>
        <dbReference type="ARBA" id="ARBA00023015"/>
    </source>
</evidence>
<dbReference type="PROSITE" id="PS50949">
    <property type="entry name" value="HTH_GNTR"/>
    <property type="match status" value="1"/>
</dbReference>
<dbReference type="InterPro" id="IPR015424">
    <property type="entry name" value="PyrdxlP-dep_Trfase"/>
</dbReference>
<evidence type="ECO:0000256" key="2">
    <source>
        <dbReference type="ARBA" id="ARBA00005384"/>
    </source>
</evidence>
<dbReference type="Gene3D" id="3.40.640.10">
    <property type="entry name" value="Type I PLP-dependent aspartate aminotransferase-like (Major domain)"/>
    <property type="match status" value="1"/>
</dbReference>
<keyword evidence="5" id="KW-0805">Transcription regulation</keyword>
<dbReference type="PANTHER" id="PTHR46577">
    <property type="entry name" value="HTH-TYPE TRANSCRIPTIONAL REGULATORY PROTEIN GABR"/>
    <property type="match status" value="1"/>
</dbReference>
<dbReference type="EMBL" id="QPJW01000001">
    <property type="protein sequence ID" value="RCX23824.1"/>
    <property type="molecule type" value="Genomic_DNA"/>
</dbReference>
<evidence type="ECO:0000256" key="6">
    <source>
        <dbReference type="ARBA" id="ARBA00023125"/>
    </source>
</evidence>
<dbReference type="CDD" id="cd07377">
    <property type="entry name" value="WHTH_GntR"/>
    <property type="match status" value="1"/>
</dbReference>
<dbReference type="Gene3D" id="3.90.1150.10">
    <property type="entry name" value="Aspartate Aminotransferase, domain 1"/>
    <property type="match status" value="1"/>
</dbReference>
<sequence>MFNDFKVLDEDRPVYIQVKEYLKRMMIKGTLQGNQKLPSTRELGLLLGVSRNTIIAAYAGLEEEGFVYTLQGKGSYVAAVSFSSAASVPSWQTDWSSRINGYARQAVELDRMKRGIRADKKTISFTSIAPDEQLFELDLVRRAFLDRMAIEGNVLLNYGYAKGYRPLIELLMRYMEHKGVDMQGKDMLITSGFTEGLDIVMSALGRKNGGTVLCENPSHHTAIKNFKLNGFEITGIPMEHDGINLEELKQALSERSYDCAYFIPSYHNPTGIVTSPEKRIALMKLMAEYQVPVIEDGFNEELRYSGSHALPLIATAGQGNGVIYIGSFSKVLFPGLRVGWVLADKELISYLESIKRARNIHTSTLDQSVLFQYLHNGHLEKYLKKARSEYKRKYEWTKQCCEKYVPFARLSGDGGLHLFLEFEAGFDTHRLLESCSSQGVIFTPGDMFFTDGGGLNTMRIGFSRVSEEDIGTGLRIIGETAFKQLRG</sequence>
<proteinExistence type="inferred from homology"/>
<dbReference type="InterPro" id="IPR036388">
    <property type="entry name" value="WH-like_DNA-bd_sf"/>
</dbReference>
<keyword evidence="4" id="KW-0663">Pyridoxal phosphate</keyword>
<gene>
    <name evidence="9" type="ORF">DFP94_1011428</name>
</gene>
<dbReference type="GO" id="GO:0003700">
    <property type="term" value="F:DNA-binding transcription factor activity"/>
    <property type="evidence" value="ECO:0007669"/>
    <property type="project" value="InterPro"/>
</dbReference>
<organism evidence="9 10">
    <name type="scientific">Fontibacillus phaseoli</name>
    <dbReference type="NCBI Taxonomy" id="1416533"/>
    <lineage>
        <taxon>Bacteria</taxon>
        <taxon>Bacillati</taxon>
        <taxon>Bacillota</taxon>
        <taxon>Bacilli</taxon>
        <taxon>Bacillales</taxon>
        <taxon>Paenibacillaceae</taxon>
        <taxon>Fontibacillus</taxon>
    </lineage>
</organism>
<dbReference type="Gene3D" id="1.10.10.10">
    <property type="entry name" value="Winged helix-like DNA-binding domain superfamily/Winged helix DNA-binding domain"/>
    <property type="match status" value="1"/>
</dbReference>
<keyword evidence="7" id="KW-0804">Transcription</keyword>
<evidence type="ECO:0000313" key="10">
    <source>
        <dbReference type="Proteomes" id="UP000253090"/>
    </source>
</evidence>
<evidence type="ECO:0000313" key="9">
    <source>
        <dbReference type="EMBL" id="RCX23824.1"/>
    </source>
</evidence>
<evidence type="ECO:0000256" key="1">
    <source>
        <dbReference type="ARBA" id="ARBA00001933"/>
    </source>
</evidence>
<dbReference type="Proteomes" id="UP000253090">
    <property type="component" value="Unassembled WGS sequence"/>
</dbReference>
<dbReference type="InterPro" id="IPR036390">
    <property type="entry name" value="WH_DNA-bd_sf"/>
</dbReference>
<reference evidence="9 10" key="1">
    <citation type="submission" date="2018-07" db="EMBL/GenBank/DDBJ databases">
        <title>Genomic Encyclopedia of Type Strains, Phase III (KMG-III): the genomes of soil and plant-associated and newly described type strains.</title>
        <authorList>
            <person name="Whitman W."/>
        </authorList>
    </citation>
    <scope>NUCLEOTIDE SEQUENCE [LARGE SCALE GENOMIC DNA]</scope>
    <source>
        <strain evidence="9 10">CECT 8333</strain>
    </source>
</reference>